<accession>A0A835GT46</accession>
<gene>
    <name evidence="1" type="ORF">HW555_000958</name>
</gene>
<name>A0A835GT46_SPOEX</name>
<organism evidence="1 2">
    <name type="scientific">Spodoptera exigua</name>
    <name type="common">Beet armyworm</name>
    <name type="synonym">Noctua fulgens</name>
    <dbReference type="NCBI Taxonomy" id="7107"/>
    <lineage>
        <taxon>Eukaryota</taxon>
        <taxon>Metazoa</taxon>
        <taxon>Ecdysozoa</taxon>
        <taxon>Arthropoda</taxon>
        <taxon>Hexapoda</taxon>
        <taxon>Insecta</taxon>
        <taxon>Pterygota</taxon>
        <taxon>Neoptera</taxon>
        <taxon>Endopterygota</taxon>
        <taxon>Lepidoptera</taxon>
        <taxon>Glossata</taxon>
        <taxon>Ditrysia</taxon>
        <taxon>Noctuoidea</taxon>
        <taxon>Noctuidae</taxon>
        <taxon>Amphipyrinae</taxon>
        <taxon>Spodoptera</taxon>
    </lineage>
</organism>
<dbReference type="AlphaFoldDB" id="A0A835GT46"/>
<proteinExistence type="predicted"/>
<evidence type="ECO:0000313" key="2">
    <source>
        <dbReference type="Proteomes" id="UP000648187"/>
    </source>
</evidence>
<evidence type="ECO:0000313" key="1">
    <source>
        <dbReference type="EMBL" id="KAF9423900.1"/>
    </source>
</evidence>
<reference evidence="1" key="1">
    <citation type="submission" date="2020-08" db="EMBL/GenBank/DDBJ databases">
        <title>Spodoptera exigua strain:BAW_Kor-Di-RS1 Genome sequencing and assembly.</title>
        <authorList>
            <person name="Kim J."/>
            <person name="Nam H.Y."/>
            <person name="Kwon M."/>
            <person name="Choi J.H."/>
            <person name="Cho S.R."/>
            <person name="Kim G.-H."/>
        </authorList>
    </citation>
    <scope>NUCLEOTIDE SEQUENCE</scope>
    <source>
        <strain evidence="1">BAW_Kor-Di-RS1</strain>
        <tissue evidence="1">Whole-body</tissue>
    </source>
</reference>
<protein>
    <submittedName>
        <fullName evidence="1">Uncharacterized protein</fullName>
    </submittedName>
</protein>
<sequence length="109" mass="12496">TASTESVSYIELIVKALAACAKIALICCDLRGWPEEDAAVIEPEYTNRFRARGIGPNPELHIHTSLVTCKLNNEWQYINRFVWFTQQRKGRRQFMLKPETSMHTKNAGD</sequence>
<keyword evidence="2" id="KW-1185">Reference proteome</keyword>
<feature type="non-terminal residue" evidence="1">
    <location>
        <position position="1"/>
    </location>
</feature>
<dbReference type="Proteomes" id="UP000648187">
    <property type="component" value="Unassembled WGS sequence"/>
</dbReference>
<comment type="caution">
    <text evidence="1">The sequence shown here is derived from an EMBL/GenBank/DDBJ whole genome shotgun (WGS) entry which is preliminary data.</text>
</comment>
<dbReference type="EMBL" id="JACKWZ010000006">
    <property type="protein sequence ID" value="KAF9423900.1"/>
    <property type="molecule type" value="Genomic_DNA"/>
</dbReference>